<evidence type="ECO:0000256" key="2">
    <source>
        <dbReference type="ARBA" id="ARBA00023157"/>
    </source>
</evidence>
<dbReference type="PANTHER" id="PTHR11480:SF3">
    <property type="entry name" value="BCDNA.GH08312"/>
    <property type="match status" value="1"/>
</dbReference>
<dbReference type="Pfam" id="PF05184">
    <property type="entry name" value="SapB_1"/>
    <property type="match status" value="1"/>
</dbReference>
<reference evidence="4 5" key="1">
    <citation type="submission" date="2019-07" db="EMBL/GenBank/DDBJ databases">
        <title>De Novo Assembly of kiwifruit Actinidia rufa.</title>
        <authorList>
            <person name="Sugita-Konishi S."/>
            <person name="Sato K."/>
            <person name="Mori E."/>
            <person name="Abe Y."/>
            <person name="Kisaki G."/>
            <person name="Hamano K."/>
            <person name="Suezawa K."/>
            <person name="Otani M."/>
            <person name="Fukuda T."/>
            <person name="Manabe T."/>
            <person name="Gomi K."/>
            <person name="Tabuchi M."/>
            <person name="Akimitsu K."/>
            <person name="Kataoka I."/>
        </authorList>
    </citation>
    <scope>NUCLEOTIDE SEQUENCE [LARGE SCALE GENOMIC DNA]</scope>
    <source>
        <strain evidence="5">cv. Fuchu</strain>
    </source>
</reference>
<dbReference type="EMBL" id="BJWL01000002">
    <property type="protein sequence ID" value="GFY82457.1"/>
    <property type="molecule type" value="Genomic_DNA"/>
</dbReference>
<evidence type="ECO:0000259" key="3">
    <source>
        <dbReference type="PROSITE" id="PS50015"/>
    </source>
</evidence>
<dbReference type="InterPro" id="IPR007856">
    <property type="entry name" value="SapB_1"/>
</dbReference>
<keyword evidence="1" id="KW-0378">Hydrolase</keyword>
<dbReference type="PANTHER" id="PTHR11480">
    <property type="entry name" value="SAPOSIN-RELATED"/>
    <property type="match status" value="1"/>
</dbReference>
<dbReference type="SUPFAM" id="SSF47862">
    <property type="entry name" value="Saposin"/>
    <property type="match status" value="3"/>
</dbReference>
<dbReference type="InterPro" id="IPR011001">
    <property type="entry name" value="Saposin-like"/>
</dbReference>
<dbReference type="Proteomes" id="UP000585474">
    <property type="component" value="Unassembled WGS sequence"/>
</dbReference>
<organism evidence="4 5">
    <name type="scientific">Actinidia rufa</name>
    <dbReference type="NCBI Taxonomy" id="165716"/>
    <lineage>
        <taxon>Eukaryota</taxon>
        <taxon>Viridiplantae</taxon>
        <taxon>Streptophyta</taxon>
        <taxon>Embryophyta</taxon>
        <taxon>Tracheophyta</taxon>
        <taxon>Spermatophyta</taxon>
        <taxon>Magnoliopsida</taxon>
        <taxon>eudicotyledons</taxon>
        <taxon>Gunneridae</taxon>
        <taxon>Pentapetalae</taxon>
        <taxon>asterids</taxon>
        <taxon>Ericales</taxon>
        <taxon>Actinidiaceae</taxon>
        <taxon>Actinidia</taxon>
    </lineage>
</organism>
<dbReference type="AlphaFoldDB" id="A0A7J0E9X3"/>
<name>A0A7J0E9X3_9ERIC</name>
<evidence type="ECO:0000313" key="4">
    <source>
        <dbReference type="EMBL" id="GFY82457.1"/>
    </source>
</evidence>
<proteinExistence type="predicted"/>
<gene>
    <name evidence="4" type="ORF">Acr_02g0006970</name>
</gene>
<keyword evidence="5" id="KW-1185">Reference proteome</keyword>
<dbReference type="InterPro" id="IPR051428">
    <property type="entry name" value="Sphingo_Act-Surfact_Prot"/>
</dbReference>
<dbReference type="OrthoDB" id="69496at2759"/>
<protein>
    <recommendedName>
        <fullName evidence="3">Saposin B-type domain-containing protein</fullName>
    </recommendedName>
</protein>
<dbReference type="PROSITE" id="PS50015">
    <property type="entry name" value="SAP_B"/>
    <property type="match status" value="2"/>
</dbReference>
<dbReference type="InterPro" id="IPR008139">
    <property type="entry name" value="SaposinB_dom"/>
</dbReference>
<dbReference type="GO" id="GO:0008233">
    <property type="term" value="F:peptidase activity"/>
    <property type="evidence" value="ECO:0007669"/>
    <property type="project" value="UniProtKB-KW"/>
</dbReference>
<comment type="caution">
    <text evidence="4">The sequence shown here is derived from an EMBL/GenBank/DDBJ whole genome shotgun (WGS) entry which is preliminary data.</text>
</comment>
<accession>A0A7J0E9X3</accession>
<dbReference type="SMART" id="SM00741">
    <property type="entry name" value="SapB"/>
    <property type="match status" value="3"/>
</dbReference>
<keyword evidence="2" id="KW-1015">Disulfide bond</keyword>
<sequence>MFNAIRKSCSQMGSFEQQCTTMVDRFGSQLIIEIGTMQPGFLCGKFNFKVVVQLKDPDTRAAIIQGLSSACYFAQEYAGMCQALVSGLGPVALLELERFLESGDLCTTFRVCTMGVNRLTDGIFILFVLGACWASDAREITTSGLSSRETVTSDGSVLQINYPDSEGEVKALQVISTNANKCVFLCEAFVSIILKYLKQSTTPIEMFDTVRKSCSQMGSFEQQCITMVDRFGSQLIIEIGTMQPGFLCGKFNFSEHNTLMTSSLRSLDQYSLYSPDWCKLCHFVVAEVVVQLKDPDTRAAIIQGLSSACYFAMEYAGMCQALVSGIGPVALLELERFLESGDLCATFRVCNSTSASSPQPSVVAKTTHGHDFCVTNTAEK</sequence>
<feature type="domain" description="Saposin B-type" evidence="3">
    <location>
        <begin position="274"/>
        <end position="354"/>
    </location>
</feature>
<evidence type="ECO:0000313" key="5">
    <source>
        <dbReference type="Proteomes" id="UP000585474"/>
    </source>
</evidence>
<keyword evidence="1" id="KW-0645">Protease</keyword>
<dbReference type="Gene3D" id="1.10.225.10">
    <property type="entry name" value="Saposin-like"/>
    <property type="match status" value="4"/>
</dbReference>
<feature type="domain" description="Saposin B-type" evidence="3">
    <location>
        <begin position="179"/>
        <end position="258"/>
    </location>
</feature>
<dbReference type="GO" id="GO:0006629">
    <property type="term" value="P:lipid metabolic process"/>
    <property type="evidence" value="ECO:0007669"/>
    <property type="project" value="InterPro"/>
</dbReference>
<evidence type="ECO:0000256" key="1">
    <source>
        <dbReference type="ARBA" id="ARBA00022670"/>
    </source>
</evidence>
<dbReference type="GO" id="GO:0006508">
    <property type="term" value="P:proteolysis"/>
    <property type="evidence" value="ECO:0007669"/>
    <property type="project" value="UniProtKB-KW"/>
</dbReference>